<dbReference type="GO" id="GO:0003700">
    <property type="term" value="F:DNA-binding transcription factor activity"/>
    <property type="evidence" value="ECO:0007669"/>
    <property type="project" value="TreeGrafter"/>
</dbReference>
<dbReference type="Proteomes" id="UP001295740">
    <property type="component" value="Unassembled WGS sequence"/>
</dbReference>
<proteinExistence type="predicted"/>
<dbReference type="GO" id="GO:0005634">
    <property type="term" value="C:nucleus"/>
    <property type="evidence" value="ECO:0007669"/>
    <property type="project" value="UniProtKB-SubCell"/>
</dbReference>
<dbReference type="GO" id="GO:0045944">
    <property type="term" value="P:positive regulation of transcription by RNA polymerase II"/>
    <property type="evidence" value="ECO:0007669"/>
    <property type="project" value="TreeGrafter"/>
</dbReference>
<evidence type="ECO:0000313" key="3">
    <source>
        <dbReference type="EMBL" id="CAJ2507810.1"/>
    </source>
</evidence>
<evidence type="ECO:0000313" key="4">
    <source>
        <dbReference type="Proteomes" id="UP001295740"/>
    </source>
</evidence>
<organism evidence="3 4">
    <name type="scientific">Anthostomella pinea</name>
    <dbReference type="NCBI Taxonomy" id="933095"/>
    <lineage>
        <taxon>Eukaryota</taxon>
        <taxon>Fungi</taxon>
        <taxon>Dikarya</taxon>
        <taxon>Ascomycota</taxon>
        <taxon>Pezizomycotina</taxon>
        <taxon>Sordariomycetes</taxon>
        <taxon>Xylariomycetidae</taxon>
        <taxon>Xylariales</taxon>
        <taxon>Xylariaceae</taxon>
        <taxon>Anthostomella</taxon>
    </lineage>
</organism>
<dbReference type="GO" id="GO:0000976">
    <property type="term" value="F:transcription cis-regulatory region binding"/>
    <property type="evidence" value="ECO:0007669"/>
    <property type="project" value="TreeGrafter"/>
</dbReference>
<keyword evidence="2" id="KW-0539">Nucleus</keyword>
<keyword evidence="4" id="KW-1185">Reference proteome</keyword>
<comment type="subcellular location">
    <subcellularLocation>
        <location evidence="1">Nucleus</location>
    </subcellularLocation>
</comment>
<evidence type="ECO:0000256" key="2">
    <source>
        <dbReference type="ARBA" id="ARBA00023242"/>
    </source>
</evidence>
<sequence>MRLSWPRANDRKRAILGKPTTTRVDGGLTFPVRIVNTSSWDIECHHYLISSDSLACPPRKVPQPMSWSPVKTDTDSDLLQYFKVVVSDSLTTVRPEMATLRDVLMPMALSNAPLSEAVLQSLLALSSLHRHGLQSHAARAKLSALSALATSARSGVGAHEVSPHVAALMLLCCFEIQEASDTSSQWLHYVSSVKSLLGAVQPNLLGQDSQMAVLLCWVSYHDVMSRFSLHHWRTRSSAKEMLLGGLGIPAPQPDTSRALMTSSTRFPCVAMLKMAAEIFNVVLEPDEARSRGIDIQNLLTVLEQKLTSFPLPAEPAVDSAHGGRAMLSEDLATMAIFQLTLLVYLERAAGGPPAQSGKMKSRLKRAFAMFARLETFQRQFPLLILGCEARTDADRIVVLDLIARTERDTGVRSLQGTKALLQSFWAQDDLAETGVAYIDKFNAVFSSSDILPAFV</sequence>
<accession>A0AAI8VNZ6</accession>
<dbReference type="EMBL" id="CAUWAG010000010">
    <property type="protein sequence ID" value="CAJ2507810.1"/>
    <property type="molecule type" value="Genomic_DNA"/>
</dbReference>
<dbReference type="InterPro" id="IPR021858">
    <property type="entry name" value="Fun_TF"/>
</dbReference>
<evidence type="ECO:0000256" key="1">
    <source>
        <dbReference type="ARBA" id="ARBA00004123"/>
    </source>
</evidence>
<comment type="caution">
    <text evidence="3">The sequence shown here is derived from an EMBL/GenBank/DDBJ whole genome shotgun (WGS) entry which is preliminary data.</text>
</comment>
<dbReference type="Pfam" id="PF11951">
    <property type="entry name" value="Fungal_trans_2"/>
    <property type="match status" value="1"/>
</dbReference>
<gene>
    <name evidence="3" type="ORF">KHLLAP_LOCUS8278</name>
</gene>
<dbReference type="AlphaFoldDB" id="A0AAI8VNZ6"/>
<name>A0AAI8VNZ6_9PEZI</name>
<dbReference type="PANTHER" id="PTHR37534">
    <property type="entry name" value="TRANSCRIPTIONAL ACTIVATOR PROTEIN UGA3"/>
    <property type="match status" value="1"/>
</dbReference>
<protein>
    <submittedName>
        <fullName evidence="3">Uu.00g089960.m01.CDS01</fullName>
    </submittedName>
</protein>
<reference evidence="3" key="1">
    <citation type="submission" date="2023-10" db="EMBL/GenBank/DDBJ databases">
        <authorList>
            <person name="Hackl T."/>
        </authorList>
    </citation>
    <scope>NUCLEOTIDE SEQUENCE</scope>
</reference>
<dbReference type="PANTHER" id="PTHR37534:SF39">
    <property type="entry name" value="TRANSCRIPTION FACTOR DOMAIN-CONTAINING PROTEIN"/>
    <property type="match status" value="1"/>
</dbReference>